<evidence type="ECO:0000313" key="15">
    <source>
        <dbReference type="Proteomes" id="UP000469430"/>
    </source>
</evidence>
<dbReference type="GO" id="GO:0009279">
    <property type="term" value="C:cell outer membrane"/>
    <property type="evidence" value="ECO:0007669"/>
    <property type="project" value="UniProtKB-SubCell"/>
</dbReference>
<evidence type="ECO:0000256" key="6">
    <source>
        <dbReference type="ARBA" id="ARBA00023004"/>
    </source>
</evidence>
<feature type="domain" description="TonB-dependent receptor plug" evidence="13">
    <location>
        <begin position="58"/>
        <end position="160"/>
    </location>
</feature>
<comment type="subcellular location">
    <subcellularLocation>
        <location evidence="1 11">Cell outer membrane</location>
        <topology evidence="1 11">Multi-pass membrane protein</topology>
    </subcellularLocation>
</comment>
<evidence type="ECO:0000256" key="1">
    <source>
        <dbReference type="ARBA" id="ARBA00004571"/>
    </source>
</evidence>
<feature type="chain" id="PRO_5026330000" evidence="12">
    <location>
        <begin position="28"/>
        <end position="382"/>
    </location>
</feature>
<evidence type="ECO:0000256" key="7">
    <source>
        <dbReference type="ARBA" id="ARBA00023065"/>
    </source>
</evidence>
<comment type="caution">
    <text evidence="14">The sequence shown here is derived from an EMBL/GenBank/DDBJ whole genome shotgun (WGS) entry which is preliminary data.</text>
</comment>
<dbReference type="Pfam" id="PF07715">
    <property type="entry name" value="Plug"/>
    <property type="match status" value="1"/>
</dbReference>
<evidence type="ECO:0000256" key="5">
    <source>
        <dbReference type="ARBA" id="ARBA00022692"/>
    </source>
</evidence>
<comment type="similarity">
    <text evidence="11">Belongs to the TonB-dependent receptor family.</text>
</comment>
<evidence type="ECO:0000256" key="10">
    <source>
        <dbReference type="ARBA" id="ARBA00023237"/>
    </source>
</evidence>
<keyword evidence="2 11" id="KW-0813">Transport</keyword>
<dbReference type="PROSITE" id="PS52016">
    <property type="entry name" value="TONB_DEPENDENT_REC_3"/>
    <property type="match status" value="1"/>
</dbReference>
<organism evidence="14 15">
    <name type="scientific">Croceibacterium xixiisoli</name>
    <dbReference type="NCBI Taxonomy" id="1476466"/>
    <lineage>
        <taxon>Bacteria</taxon>
        <taxon>Pseudomonadati</taxon>
        <taxon>Pseudomonadota</taxon>
        <taxon>Alphaproteobacteria</taxon>
        <taxon>Sphingomonadales</taxon>
        <taxon>Erythrobacteraceae</taxon>
        <taxon>Croceibacterium</taxon>
    </lineage>
</organism>
<dbReference type="InterPro" id="IPR012910">
    <property type="entry name" value="Plug_dom"/>
</dbReference>
<evidence type="ECO:0000256" key="8">
    <source>
        <dbReference type="ARBA" id="ARBA00023077"/>
    </source>
</evidence>
<evidence type="ECO:0000313" key="14">
    <source>
        <dbReference type="EMBL" id="MXO98328.1"/>
    </source>
</evidence>
<dbReference type="SUPFAM" id="SSF56935">
    <property type="entry name" value="Porins"/>
    <property type="match status" value="1"/>
</dbReference>
<keyword evidence="10 11" id="KW-0998">Cell outer membrane</keyword>
<feature type="signal peptide" evidence="12">
    <location>
        <begin position="1"/>
        <end position="27"/>
    </location>
</feature>
<keyword evidence="5 11" id="KW-0812">Transmembrane</keyword>
<dbReference type="Proteomes" id="UP000469430">
    <property type="component" value="Unassembled WGS sequence"/>
</dbReference>
<keyword evidence="6" id="KW-0408">Iron</keyword>
<name>A0A6I4TUN9_9SPHN</name>
<evidence type="ECO:0000256" key="9">
    <source>
        <dbReference type="ARBA" id="ARBA00023136"/>
    </source>
</evidence>
<dbReference type="GO" id="GO:0006826">
    <property type="term" value="P:iron ion transport"/>
    <property type="evidence" value="ECO:0007669"/>
    <property type="project" value="UniProtKB-KW"/>
</dbReference>
<proteinExistence type="inferred from homology"/>
<reference evidence="14 15" key="1">
    <citation type="submission" date="2019-12" db="EMBL/GenBank/DDBJ databases">
        <title>Genomic-based taxomic classification of the family Erythrobacteraceae.</title>
        <authorList>
            <person name="Xu L."/>
        </authorList>
    </citation>
    <scope>NUCLEOTIDE SEQUENCE [LARGE SCALE GENOMIC DNA]</scope>
    <source>
        <strain evidence="14 15">S36</strain>
    </source>
</reference>
<gene>
    <name evidence="14" type="ORF">GRI97_04935</name>
</gene>
<keyword evidence="15" id="KW-1185">Reference proteome</keyword>
<evidence type="ECO:0000256" key="12">
    <source>
        <dbReference type="SAM" id="SignalP"/>
    </source>
</evidence>
<evidence type="ECO:0000256" key="4">
    <source>
        <dbReference type="ARBA" id="ARBA00022496"/>
    </source>
</evidence>
<dbReference type="InterPro" id="IPR039426">
    <property type="entry name" value="TonB-dep_rcpt-like"/>
</dbReference>
<dbReference type="OrthoDB" id="9775095at2"/>
<evidence type="ECO:0000256" key="2">
    <source>
        <dbReference type="ARBA" id="ARBA00022448"/>
    </source>
</evidence>
<evidence type="ECO:0000259" key="13">
    <source>
        <dbReference type="Pfam" id="PF07715"/>
    </source>
</evidence>
<dbReference type="Gene3D" id="2.40.170.20">
    <property type="entry name" value="TonB-dependent receptor, beta-barrel domain"/>
    <property type="match status" value="1"/>
</dbReference>
<protein>
    <submittedName>
        <fullName evidence="14">TonB-dependent receptor plug domain-containing protein</fullName>
    </submittedName>
</protein>
<dbReference type="AlphaFoldDB" id="A0A6I4TUN9"/>
<evidence type="ECO:0000256" key="3">
    <source>
        <dbReference type="ARBA" id="ARBA00022452"/>
    </source>
</evidence>
<keyword evidence="3 11" id="KW-1134">Transmembrane beta strand</keyword>
<keyword evidence="14" id="KW-0675">Receptor</keyword>
<dbReference type="PANTHER" id="PTHR32552">
    <property type="entry name" value="FERRICHROME IRON RECEPTOR-RELATED"/>
    <property type="match status" value="1"/>
</dbReference>
<dbReference type="RefSeq" id="WP_161389980.1">
    <property type="nucleotide sequence ID" value="NZ_JBHSCP010000001.1"/>
</dbReference>
<accession>A0A6I4TUN9</accession>
<keyword evidence="4" id="KW-0410">Iron transport</keyword>
<sequence length="382" mass="40692">MRGTIRTGFRCLLGGVSLLAVPVLASAQDAGTAAEGDGEAKDTVEAIVVTGTRQNTRLADAPVAATVLTEQFIRDARIDSLRQIDDYVPNVQFNQMGQVGGTYVTIRGIESNPFIVNRAAVYIDGIPFRSLRDQALGTVEQIEVLRGPQGTLYGANTESGLIVIRTRQPSDQFEGEVTASAFAFGNGNGADARLSVGGPLIADTLTGSFVASQSTADSFVRNIASSIGERGALNDTYLQGKLRWTAGDRLTVDLIASAAIQRAPGLYEQEFLPMDMEAYNQRYAASFNGGLRTDRFTLLNDAPKRTAADEYLIGAAANMDLGFAVLDGNVSWRKLSDVSHGTDLDMTALPSVAAGMTIAKSTGISKRACPRGRAARRNGWWG</sequence>
<keyword evidence="7" id="KW-0406">Ion transport</keyword>
<dbReference type="PANTHER" id="PTHR32552:SF81">
    <property type="entry name" value="TONB-DEPENDENT OUTER MEMBRANE RECEPTOR"/>
    <property type="match status" value="1"/>
</dbReference>
<dbReference type="EMBL" id="WTYJ01000001">
    <property type="protein sequence ID" value="MXO98328.1"/>
    <property type="molecule type" value="Genomic_DNA"/>
</dbReference>
<evidence type="ECO:0000256" key="11">
    <source>
        <dbReference type="PROSITE-ProRule" id="PRU01360"/>
    </source>
</evidence>
<keyword evidence="12" id="KW-0732">Signal</keyword>
<keyword evidence="8" id="KW-0798">TonB box</keyword>
<dbReference type="InterPro" id="IPR036942">
    <property type="entry name" value="Beta-barrel_TonB_sf"/>
</dbReference>
<keyword evidence="9 11" id="KW-0472">Membrane</keyword>